<feature type="domain" description="FecR protein" evidence="2">
    <location>
        <begin position="101"/>
        <end position="190"/>
    </location>
</feature>
<gene>
    <name evidence="4" type="ORF">JAO71_09755</name>
</gene>
<dbReference type="PANTHER" id="PTHR30273">
    <property type="entry name" value="PERIPLASMIC SIGNAL SENSOR AND SIGMA FACTOR ACTIVATOR FECR-RELATED"/>
    <property type="match status" value="1"/>
</dbReference>
<dbReference type="PIRSF" id="PIRSF018266">
    <property type="entry name" value="FecR"/>
    <property type="match status" value="1"/>
</dbReference>
<organism evidence="4 5">
    <name type="scientific">Olleya sediminilitoris</name>
    <dbReference type="NCBI Taxonomy" id="2795739"/>
    <lineage>
        <taxon>Bacteria</taxon>
        <taxon>Pseudomonadati</taxon>
        <taxon>Bacteroidota</taxon>
        <taxon>Flavobacteriia</taxon>
        <taxon>Flavobacteriales</taxon>
        <taxon>Flavobacteriaceae</taxon>
    </lineage>
</organism>
<keyword evidence="1" id="KW-1133">Transmembrane helix</keyword>
<evidence type="ECO:0000256" key="1">
    <source>
        <dbReference type="SAM" id="Phobius"/>
    </source>
</evidence>
<dbReference type="RefSeq" id="WP_203000516.1">
    <property type="nucleotide sequence ID" value="NZ_JAEMEF010000007.1"/>
</dbReference>
<feature type="domain" description="Protein FecR C-terminal" evidence="3">
    <location>
        <begin position="233"/>
        <end position="298"/>
    </location>
</feature>
<reference evidence="4 5" key="1">
    <citation type="submission" date="2020-12" db="EMBL/GenBank/DDBJ databases">
        <title>Olleya sediminilitoris sp. nov., isolated from a tidal flat.</title>
        <authorList>
            <person name="Park S."/>
            <person name="Yoon J.-H."/>
        </authorList>
    </citation>
    <scope>NUCLEOTIDE SEQUENCE [LARGE SCALE GENOMIC DNA]</scope>
    <source>
        <strain evidence="4 5">YSTF-M6</strain>
    </source>
</reference>
<comment type="caution">
    <text evidence="4">The sequence shown here is derived from an EMBL/GenBank/DDBJ whole genome shotgun (WGS) entry which is preliminary data.</text>
</comment>
<dbReference type="EMBL" id="JAEMEF010000007">
    <property type="protein sequence ID" value="MBL7560088.1"/>
    <property type="molecule type" value="Genomic_DNA"/>
</dbReference>
<dbReference type="Gene3D" id="2.60.120.1440">
    <property type="match status" value="1"/>
</dbReference>
<dbReference type="Pfam" id="PF04773">
    <property type="entry name" value="FecR"/>
    <property type="match status" value="1"/>
</dbReference>
<dbReference type="Gene3D" id="3.55.50.30">
    <property type="match status" value="1"/>
</dbReference>
<keyword evidence="1" id="KW-0812">Transmembrane</keyword>
<protein>
    <submittedName>
        <fullName evidence="4">FecR family protein</fullName>
    </submittedName>
</protein>
<evidence type="ECO:0000313" key="4">
    <source>
        <dbReference type="EMBL" id="MBL7560088.1"/>
    </source>
</evidence>
<dbReference type="Pfam" id="PF16344">
    <property type="entry name" value="FecR_C"/>
    <property type="match status" value="1"/>
</dbReference>
<keyword evidence="1" id="KW-0472">Membrane</keyword>
<feature type="transmembrane region" description="Helical" evidence="1">
    <location>
        <begin position="76"/>
        <end position="95"/>
    </location>
</feature>
<dbReference type="Proteomes" id="UP000605013">
    <property type="component" value="Unassembled WGS sequence"/>
</dbReference>
<dbReference type="InterPro" id="IPR032508">
    <property type="entry name" value="FecR_C"/>
</dbReference>
<dbReference type="InterPro" id="IPR006860">
    <property type="entry name" value="FecR"/>
</dbReference>
<name>A0ABS1WLW3_9FLAO</name>
<dbReference type="InterPro" id="IPR012373">
    <property type="entry name" value="Ferrdict_sens_TM"/>
</dbReference>
<accession>A0ABS1WLW3</accession>
<sequence length="304" mass="34548">MKKENDILKWFDDQLTKPELDALKQSEDFKTLEKIKHYSSQMEAPKVDAQQALNAFKQRPLTKTEPKVISLNFKTFFKVAAMLIFMLGISYFAFFNNTKNFETTVAQTQTFKLPDNSEVILNAQSSLSYNSKTWDDKRDLTLDGEAFFKVEKGQKFTVNTSAGLVQVLGTQFNVKERDNYFEVVCFEGLVSVTHNNKTIKLSKGKGFKVVNDNIELIDNTKATSPSWLKAESTFTNISLQQVIAEVQRQYDVTINADAIDTTQLFTGTFTHSNLNTALQAITIPLKLSYKINNTTVTLYKYEGQ</sequence>
<evidence type="ECO:0000313" key="5">
    <source>
        <dbReference type="Proteomes" id="UP000605013"/>
    </source>
</evidence>
<keyword evidence="5" id="KW-1185">Reference proteome</keyword>
<dbReference type="PANTHER" id="PTHR30273:SF2">
    <property type="entry name" value="PROTEIN FECR"/>
    <property type="match status" value="1"/>
</dbReference>
<proteinExistence type="predicted"/>
<evidence type="ECO:0000259" key="2">
    <source>
        <dbReference type="Pfam" id="PF04773"/>
    </source>
</evidence>
<evidence type="ECO:0000259" key="3">
    <source>
        <dbReference type="Pfam" id="PF16344"/>
    </source>
</evidence>